<dbReference type="PANTHER" id="PTHR42951:SF4">
    <property type="entry name" value="ACYL-COENZYME A THIOESTERASE MBLAC2"/>
    <property type="match status" value="1"/>
</dbReference>
<dbReference type="InterPro" id="IPR001279">
    <property type="entry name" value="Metallo-B-lactamas"/>
</dbReference>
<evidence type="ECO:0000256" key="1">
    <source>
        <dbReference type="ARBA" id="ARBA00005250"/>
    </source>
</evidence>
<dbReference type="GO" id="GO:0016787">
    <property type="term" value="F:hydrolase activity"/>
    <property type="evidence" value="ECO:0007669"/>
    <property type="project" value="UniProtKB-KW"/>
</dbReference>
<dbReference type="GO" id="GO:0017001">
    <property type="term" value="P:antibiotic catabolic process"/>
    <property type="evidence" value="ECO:0007669"/>
    <property type="project" value="UniProtKB-ARBA"/>
</dbReference>
<accession>A0A4U1BUL8</accession>
<name>A0A4U1BUL8_9SPHI</name>
<reference evidence="4 5" key="1">
    <citation type="submission" date="2019-04" db="EMBL/GenBank/DDBJ databases">
        <title>Pedobacter sp. AR-3-17 sp. nov., isolated from Arctic soil.</title>
        <authorList>
            <person name="Dahal R.H."/>
            <person name="Kim D.-U."/>
        </authorList>
    </citation>
    <scope>NUCLEOTIDE SEQUENCE [LARGE SCALE GENOMIC DNA]</scope>
    <source>
        <strain evidence="4 5">AR-3-17</strain>
    </source>
</reference>
<gene>
    <name evidence="4" type="ORF">FA046_16430</name>
</gene>
<dbReference type="SUPFAM" id="SSF56281">
    <property type="entry name" value="Metallo-hydrolase/oxidoreductase"/>
    <property type="match status" value="1"/>
</dbReference>
<dbReference type="Pfam" id="PF00753">
    <property type="entry name" value="Lactamase_B"/>
    <property type="match status" value="1"/>
</dbReference>
<keyword evidence="2" id="KW-0732">Signal</keyword>
<dbReference type="CDD" id="cd16282">
    <property type="entry name" value="metallo-hydrolase-like_MBL-fold"/>
    <property type="match status" value="1"/>
</dbReference>
<dbReference type="EMBL" id="SWBP01000008">
    <property type="protein sequence ID" value="TKB95585.1"/>
    <property type="molecule type" value="Genomic_DNA"/>
</dbReference>
<protein>
    <submittedName>
        <fullName evidence="4">MBL fold metallo-hydrolase</fullName>
    </submittedName>
</protein>
<keyword evidence="5" id="KW-1185">Reference proteome</keyword>
<dbReference type="Gene3D" id="3.60.15.10">
    <property type="entry name" value="Ribonuclease Z/Hydroxyacylglutathione hydrolase-like"/>
    <property type="match status" value="1"/>
</dbReference>
<evidence type="ECO:0000259" key="3">
    <source>
        <dbReference type="SMART" id="SM00849"/>
    </source>
</evidence>
<feature type="domain" description="Metallo-beta-lactamase" evidence="3">
    <location>
        <begin position="51"/>
        <end position="232"/>
    </location>
</feature>
<feature type="signal peptide" evidence="2">
    <location>
        <begin position="1"/>
        <end position="26"/>
    </location>
</feature>
<dbReference type="AlphaFoldDB" id="A0A4U1BUL8"/>
<dbReference type="RefSeq" id="WP_136827631.1">
    <property type="nucleotide sequence ID" value="NZ_SWBP01000008.1"/>
</dbReference>
<dbReference type="SMART" id="SM00849">
    <property type="entry name" value="Lactamase_B"/>
    <property type="match status" value="1"/>
</dbReference>
<dbReference type="InterPro" id="IPR050855">
    <property type="entry name" value="NDM-1-like"/>
</dbReference>
<dbReference type="PANTHER" id="PTHR42951">
    <property type="entry name" value="METALLO-BETA-LACTAMASE DOMAIN-CONTAINING"/>
    <property type="match status" value="1"/>
</dbReference>
<dbReference type="InterPro" id="IPR036866">
    <property type="entry name" value="RibonucZ/Hydroxyglut_hydro"/>
</dbReference>
<proteinExistence type="inferred from homology"/>
<comment type="caution">
    <text evidence="4">The sequence shown here is derived from an EMBL/GenBank/DDBJ whole genome shotgun (WGS) entry which is preliminary data.</text>
</comment>
<evidence type="ECO:0000313" key="4">
    <source>
        <dbReference type="EMBL" id="TKB95585.1"/>
    </source>
</evidence>
<sequence length="304" mass="33837">MKRRNFLLGGGLTLSALALGRFTSFASNLDFAAAFNIKMLTDKVGIFTEQGGTIMFMLSKSGIVVVDSQFPDPAKHLIDELKKANEMPFDLLINTHHHGDHSGGNIAFKGLVNHVVAHQNSALNQKRVIEEAIKAGRKVNEQYYPDQVFNKKWKYKIDGEHIKAHYFGAGHTNGDAMIHFEDQNVVHMGDLVFNRRYPFIDRAGGANISSWIKVLDKGMDTFGTKTQYVFGHAFDSEKIVGTRDDVRAFQDYLEKLLAHVSSEIKAGKSKEDIMKTTSIPGVTEWKGDGIGRGIDAAYQELTSK</sequence>
<dbReference type="OrthoDB" id="9769598at2"/>
<keyword evidence="4" id="KW-0378">Hydrolase</keyword>
<evidence type="ECO:0000313" key="5">
    <source>
        <dbReference type="Proteomes" id="UP000308181"/>
    </source>
</evidence>
<evidence type="ECO:0000256" key="2">
    <source>
        <dbReference type="SAM" id="SignalP"/>
    </source>
</evidence>
<organism evidence="4 5">
    <name type="scientific">Pedobacter cryophilus</name>
    <dbReference type="NCBI Taxonomy" id="2571271"/>
    <lineage>
        <taxon>Bacteria</taxon>
        <taxon>Pseudomonadati</taxon>
        <taxon>Bacteroidota</taxon>
        <taxon>Sphingobacteriia</taxon>
        <taxon>Sphingobacteriales</taxon>
        <taxon>Sphingobacteriaceae</taxon>
        <taxon>Pedobacter</taxon>
    </lineage>
</organism>
<dbReference type="Proteomes" id="UP000308181">
    <property type="component" value="Unassembled WGS sequence"/>
</dbReference>
<feature type="chain" id="PRO_5020603280" evidence="2">
    <location>
        <begin position="27"/>
        <end position="304"/>
    </location>
</feature>
<comment type="similarity">
    <text evidence="1">Belongs to the metallo-beta-lactamase superfamily. Class-B beta-lactamase family.</text>
</comment>